<keyword evidence="6 10" id="KW-1133">Transmembrane helix</keyword>
<dbReference type="Proteomes" id="UP000327108">
    <property type="component" value="Unassembled WGS sequence"/>
</dbReference>
<evidence type="ECO:0000259" key="11">
    <source>
        <dbReference type="PROSITE" id="PS50893"/>
    </source>
</evidence>
<comment type="subcellular location">
    <subcellularLocation>
        <location evidence="1">Cell inner membrane</location>
    </subcellularLocation>
    <subcellularLocation>
        <location evidence="2">Cell membrane</location>
        <topology evidence="2">Multi-pass membrane protein</topology>
    </subcellularLocation>
</comment>
<feature type="compositionally biased region" description="Basic and acidic residues" evidence="9">
    <location>
        <begin position="7"/>
        <end position="22"/>
    </location>
</feature>
<evidence type="ECO:0000256" key="4">
    <source>
        <dbReference type="ARBA" id="ARBA00022741"/>
    </source>
</evidence>
<dbReference type="InterPro" id="IPR011527">
    <property type="entry name" value="ABC1_TM_dom"/>
</dbReference>
<feature type="transmembrane region" description="Helical" evidence="10">
    <location>
        <begin position="254"/>
        <end position="282"/>
    </location>
</feature>
<dbReference type="InterPro" id="IPR003593">
    <property type="entry name" value="AAA+_ATPase"/>
</dbReference>
<dbReference type="EMBL" id="VYXQ01000004">
    <property type="protein sequence ID" value="KAA9369776.1"/>
    <property type="molecule type" value="Genomic_DNA"/>
</dbReference>
<dbReference type="GO" id="GO:0016887">
    <property type="term" value="F:ATP hydrolysis activity"/>
    <property type="evidence" value="ECO:0007669"/>
    <property type="project" value="InterPro"/>
</dbReference>
<dbReference type="PANTHER" id="PTHR24221">
    <property type="entry name" value="ATP-BINDING CASSETTE SUB-FAMILY B"/>
    <property type="match status" value="1"/>
</dbReference>
<evidence type="ECO:0000256" key="8">
    <source>
        <dbReference type="SAM" id="Coils"/>
    </source>
</evidence>
<reference evidence="13 14" key="1">
    <citation type="submission" date="2019-09" db="EMBL/GenBank/DDBJ databases">
        <title>Biological control of the noxious weed angled onion (Allium triquetrum) thwarted by endophytic bacteria in Victoria, Australia.</title>
        <authorList>
            <person name="Tehranchian P."/>
            <person name="Adair R.J."/>
            <person name="Van T.H."/>
            <person name="Morrison P.D."/>
            <person name="Williams H."/>
            <person name="Lawrie A.C."/>
        </authorList>
    </citation>
    <scope>NUCLEOTIDE SEQUENCE [LARGE SCALE GENOMIC DNA]</scope>
    <source>
        <strain evidence="13 14">RPTAtOch1</strain>
    </source>
</reference>
<keyword evidence="7 10" id="KW-0472">Membrane</keyword>
<keyword evidence="8" id="KW-0175">Coiled coil</keyword>
<dbReference type="InterPro" id="IPR036640">
    <property type="entry name" value="ABC1_TM_sf"/>
</dbReference>
<feature type="transmembrane region" description="Helical" evidence="10">
    <location>
        <begin position="176"/>
        <end position="194"/>
    </location>
</feature>
<feature type="transmembrane region" description="Helical" evidence="10">
    <location>
        <begin position="152"/>
        <end position="170"/>
    </location>
</feature>
<evidence type="ECO:0000256" key="9">
    <source>
        <dbReference type="SAM" id="MobiDB-lite"/>
    </source>
</evidence>
<dbReference type="InterPro" id="IPR014216">
    <property type="entry name" value="ABC_transptr_CydD"/>
</dbReference>
<comment type="caution">
    <text evidence="13">The sequence shown here is derived from an EMBL/GenBank/DDBJ whole genome shotgun (WGS) entry which is preliminary data.</text>
</comment>
<dbReference type="PROSITE" id="PS50929">
    <property type="entry name" value="ABC_TM1F"/>
    <property type="match status" value="1"/>
</dbReference>
<evidence type="ECO:0000313" key="13">
    <source>
        <dbReference type="EMBL" id="KAA9369776.1"/>
    </source>
</evidence>
<dbReference type="SUPFAM" id="SSF90123">
    <property type="entry name" value="ABC transporter transmembrane region"/>
    <property type="match status" value="1"/>
</dbReference>
<proteinExistence type="predicted"/>
<evidence type="ECO:0000256" key="6">
    <source>
        <dbReference type="ARBA" id="ARBA00022989"/>
    </source>
</evidence>
<dbReference type="NCBIfam" id="TIGR02857">
    <property type="entry name" value="CydD"/>
    <property type="match status" value="1"/>
</dbReference>
<dbReference type="SMART" id="SM00382">
    <property type="entry name" value="AAA"/>
    <property type="match status" value="1"/>
</dbReference>
<dbReference type="CDD" id="cd18584">
    <property type="entry name" value="ABC_6TM_AarD_CydD"/>
    <property type="match status" value="1"/>
</dbReference>
<keyword evidence="5" id="KW-0067">ATP-binding</keyword>
<dbReference type="Pfam" id="PF00005">
    <property type="entry name" value="ABC_tran"/>
    <property type="match status" value="1"/>
</dbReference>
<name>A0A5N1K0H0_9HYPH</name>
<dbReference type="RefSeq" id="WP_151092297.1">
    <property type="nucleotide sequence ID" value="NZ_JBLZNM010000001.1"/>
</dbReference>
<dbReference type="GO" id="GO:0042883">
    <property type="term" value="P:cysteine transport"/>
    <property type="evidence" value="ECO:0007669"/>
    <property type="project" value="InterPro"/>
</dbReference>
<dbReference type="GO" id="GO:0140359">
    <property type="term" value="F:ABC-type transporter activity"/>
    <property type="evidence" value="ECO:0007669"/>
    <property type="project" value="InterPro"/>
</dbReference>
<dbReference type="Gene3D" id="3.40.50.300">
    <property type="entry name" value="P-loop containing nucleotide triphosphate hydrolases"/>
    <property type="match status" value="1"/>
</dbReference>
<keyword evidence="3 10" id="KW-0812">Transmembrane</keyword>
<feature type="transmembrane region" description="Helical" evidence="10">
    <location>
        <begin position="42"/>
        <end position="63"/>
    </location>
</feature>
<evidence type="ECO:0000256" key="1">
    <source>
        <dbReference type="ARBA" id="ARBA00004533"/>
    </source>
</evidence>
<feature type="coiled-coil region" evidence="8">
    <location>
        <begin position="90"/>
        <end position="117"/>
    </location>
</feature>
<protein>
    <submittedName>
        <fullName evidence="13">Thiol reductant ABC exporter subunit CydD</fullName>
    </submittedName>
</protein>
<dbReference type="SUPFAM" id="SSF52540">
    <property type="entry name" value="P-loop containing nucleoside triphosphate hydrolases"/>
    <property type="match status" value="1"/>
</dbReference>
<dbReference type="InterPro" id="IPR027417">
    <property type="entry name" value="P-loop_NTPase"/>
</dbReference>
<feature type="domain" description="ABC transmembrane type-1" evidence="12">
    <location>
        <begin position="40"/>
        <end position="325"/>
    </location>
</feature>
<dbReference type="AlphaFoldDB" id="A0A5N1K0H0"/>
<accession>A0A5N1K0H0</accession>
<evidence type="ECO:0000259" key="12">
    <source>
        <dbReference type="PROSITE" id="PS50929"/>
    </source>
</evidence>
<evidence type="ECO:0000256" key="3">
    <source>
        <dbReference type="ARBA" id="ARBA00022692"/>
    </source>
</evidence>
<keyword evidence="14" id="KW-1185">Reference proteome</keyword>
<evidence type="ECO:0000256" key="10">
    <source>
        <dbReference type="SAM" id="Phobius"/>
    </source>
</evidence>
<gene>
    <name evidence="13" type="primary">cydD</name>
    <name evidence="13" type="ORF">F3W84_06520</name>
</gene>
<evidence type="ECO:0000256" key="5">
    <source>
        <dbReference type="ARBA" id="ARBA00022840"/>
    </source>
</evidence>
<organism evidence="13 14">
    <name type="scientific">Ochrobactrum quorumnocens</name>
    <dbReference type="NCBI Taxonomy" id="271865"/>
    <lineage>
        <taxon>Bacteria</taxon>
        <taxon>Pseudomonadati</taxon>
        <taxon>Pseudomonadota</taxon>
        <taxon>Alphaproteobacteria</taxon>
        <taxon>Hyphomicrobiales</taxon>
        <taxon>Brucellaceae</taxon>
        <taxon>Brucella/Ochrobactrum group</taxon>
        <taxon>Ochrobactrum</taxon>
    </lineage>
</organism>
<dbReference type="PANTHER" id="PTHR24221:SF654">
    <property type="entry name" value="ATP-BINDING CASSETTE SUB-FAMILY B MEMBER 6"/>
    <property type="match status" value="1"/>
</dbReference>
<dbReference type="GO" id="GO:0005886">
    <property type="term" value="C:plasma membrane"/>
    <property type="evidence" value="ECO:0007669"/>
    <property type="project" value="UniProtKB-SubCell"/>
</dbReference>
<dbReference type="InterPro" id="IPR003439">
    <property type="entry name" value="ABC_transporter-like_ATP-bd"/>
</dbReference>
<dbReference type="PROSITE" id="PS50893">
    <property type="entry name" value="ABC_TRANSPORTER_2"/>
    <property type="match status" value="1"/>
</dbReference>
<feature type="domain" description="ABC transporter" evidence="11">
    <location>
        <begin position="359"/>
        <end position="578"/>
    </location>
</feature>
<dbReference type="Pfam" id="PF00664">
    <property type="entry name" value="ABC_membrane"/>
    <property type="match status" value="1"/>
</dbReference>
<sequence>MKPVAPRTEEAARQDGETSGDKRRPRRRPVPSLLKTGARFQAVAALLWLPQAALLAYGVGYLANTGFDATIYYLAAGLFLIGCVRNLLDAHGAKKAFDAARSELAKLREKAVTALSQRSPLDTSRPSSGEAASILAEQAEMIVPYLSRFVPVRIRVMLVPLAILAVVFWFSWIAAAILLIAAPLIPIFMALIGWRAKAASEKQLIALGDMNGFLLDRLRGLATIRSFNAVDMTATRLRENAETLRSKTMIVLRIAFLSSAVLELFAALGVAMVAVYIGFHLLGPLGFGAWGNKLSLAEGLFILLLAPAFFEPLRDLSAVWHDRASGEAAIDALEELSMHEMPVVGGITAVEKVENAPSLMLRNVRFRYSTGEDVFSGFNLDIESGEHVALLAPSGYGKSTLLALIAGLAAPQEGEIRIGGVPLQNETAATLRTRMRWVGQKPHIFAGSGRHNITLGRDACVEKTASIIDQMALSHVAGITGAGVIGENGAGLSGGEALRLALARIAVDQDADIILADEPTAHLDHETADRIADTLISLAKGKTLIISTHDETLASRMDRVVRLNDLSGNGQIWQKRAAE</sequence>
<dbReference type="GO" id="GO:0005524">
    <property type="term" value="F:ATP binding"/>
    <property type="evidence" value="ECO:0007669"/>
    <property type="project" value="UniProtKB-KW"/>
</dbReference>
<keyword evidence="4" id="KW-0547">Nucleotide-binding</keyword>
<dbReference type="CDD" id="cd03228">
    <property type="entry name" value="ABCC_MRP_Like"/>
    <property type="match status" value="1"/>
</dbReference>
<feature type="region of interest" description="Disordered" evidence="9">
    <location>
        <begin position="1"/>
        <end position="30"/>
    </location>
</feature>
<evidence type="ECO:0000256" key="7">
    <source>
        <dbReference type="ARBA" id="ARBA00023136"/>
    </source>
</evidence>
<evidence type="ECO:0000256" key="2">
    <source>
        <dbReference type="ARBA" id="ARBA00004651"/>
    </source>
</evidence>
<dbReference type="InterPro" id="IPR039421">
    <property type="entry name" value="Type_1_exporter"/>
</dbReference>
<feature type="transmembrane region" description="Helical" evidence="10">
    <location>
        <begin position="69"/>
        <end position="88"/>
    </location>
</feature>
<evidence type="ECO:0000313" key="14">
    <source>
        <dbReference type="Proteomes" id="UP000327108"/>
    </source>
</evidence>
<dbReference type="Gene3D" id="1.20.1560.10">
    <property type="entry name" value="ABC transporter type 1, transmembrane domain"/>
    <property type="match status" value="1"/>
</dbReference>